<dbReference type="InterPro" id="IPR003439">
    <property type="entry name" value="ABC_transporter-like_ATP-bd"/>
</dbReference>
<evidence type="ECO:0000313" key="5">
    <source>
        <dbReference type="Proteomes" id="UP000253529"/>
    </source>
</evidence>
<keyword evidence="5" id="KW-1185">Reference proteome</keyword>
<keyword evidence="1" id="KW-0547">Nucleotide-binding</keyword>
<dbReference type="PANTHER" id="PTHR43038">
    <property type="entry name" value="ATP-BINDING CASSETTE, SUB-FAMILY H, MEMBER 1"/>
    <property type="match status" value="1"/>
</dbReference>
<accession>A0A366EUG3</accession>
<dbReference type="InterPro" id="IPR003593">
    <property type="entry name" value="AAA+_ATPase"/>
</dbReference>
<keyword evidence="2 4" id="KW-0067">ATP-binding</keyword>
<dbReference type="EMBL" id="QNRK01000036">
    <property type="protein sequence ID" value="RBP05139.1"/>
    <property type="molecule type" value="Genomic_DNA"/>
</dbReference>
<gene>
    <name evidence="4" type="ORF">DFR50_13628</name>
</gene>
<evidence type="ECO:0000313" key="4">
    <source>
        <dbReference type="EMBL" id="RBP05139.1"/>
    </source>
</evidence>
<dbReference type="AlphaFoldDB" id="A0A366EUG3"/>
<proteinExistence type="predicted"/>
<dbReference type="RefSeq" id="WP_113891953.1">
    <property type="nucleotide sequence ID" value="NZ_QNRK01000036.1"/>
</dbReference>
<reference evidence="4 5" key="1">
    <citation type="submission" date="2018-06" db="EMBL/GenBank/DDBJ databases">
        <title>Genomic Encyclopedia of Type Strains, Phase IV (KMG-IV): sequencing the most valuable type-strain genomes for metagenomic binning, comparative biology and taxonomic classification.</title>
        <authorList>
            <person name="Goeker M."/>
        </authorList>
    </citation>
    <scope>NUCLEOTIDE SEQUENCE [LARGE SCALE GENOMIC DNA]</scope>
    <source>
        <strain evidence="4 5">DSM 24875</strain>
    </source>
</reference>
<dbReference type="PROSITE" id="PS50893">
    <property type="entry name" value="ABC_TRANSPORTER_2"/>
    <property type="match status" value="1"/>
</dbReference>
<dbReference type="SMART" id="SM00382">
    <property type="entry name" value="AAA"/>
    <property type="match status" value="1"/>
</dbReference>
<dbReference type="GO" id="GO:0016887">
    <property type="term" value="F:ATP hydrolysis activity"/>
    <property type="evidence" value="ECO:0007669"/>
    <property type="project" value="InterPro"/>
</dbReference>
<dbReference type="OrthoDB" id="9778547at2"/>
<dbReference type="InterPro" id="IPR027417">
    <property type="entry name" value="P-loop_NTPase"/>
</dbReference>
<dbReference type="Gene3D" id="3.40.50.300">
    <property type="entry name" value="P-loop containing nucleotide triphosphate hydrolases"/>
    <property type="match status" value="1"/>
</dbReference>
<dbReference type="Pfam" id="PF00005">
    <property type="entry name" value="ABC_tran"/>
    <property type="match status" value="1"/>
</dbReference>
<evidence type="ECO:0000259" key="3">
    <source>
        <dbReference type="PROSITE" id="PS50893"/>
    </source>
</evidence>
<organism evidence="4 5">
    <name type="scientific">Roseiarcus fermentans</name>
    <dbReference type="NCBI Taxonomy" id="1473586"/>
    <lineage>
        <taxon>Bacteria</taxon>
        <taxon>Pseudomonadati</taxon>
        <taxon>Pseudomonadota</taxon>
        <taxon>Alphaproteobacteria</taxon>
        <taxon>Hyphomicrobiales</taxon>
        <taxon>Roseiarcaceae</taxon>
        <taxon>Roseiarcus</taxon>
    </lineage>
</organism>
<protein>
    <submittedName>
        <fullName evidence="4">ABC-2 type transport system ATP-binding protein</fullName>
    </submittedName>
</protein>
<dbReference type="GO" id="GO:0005524">
    <property type="term" value="F:ATP binding"/>
    <property type="evidence" value="ECO:0007669"/>
    <property type="project" value="UniProtKB-KW"/>
</dbReference>
<dbReference type="Proteomes" id="UP000253529">
    <property type="component" value="Unassembled WGS sequence"/>
</dbReference>
<dbReference type="CDD" id="cd03230">
    <property type="entry name" value="ABC_DR_subfamily_A"/>
    <property type="match status" value="1"/>
</dbReference>
<dbReference type="PANTHER" id="PTHR43038:SF3">
    <property type="entry name" value="ABC TRANSPORTER G FAMILY MEMBER 20 ISOFORM X1"/>
    <property type="match status" value="1"/>
</dbReference>
<evidence type="ECO:0000256" key="1">
    <source>
        <dbReference type="ARBA" id="ARBA00022741"/>
    </source>
</evidence>
<name>A0A366EUG3_9HYPH</name>
<feature type="domain" description="ABC transporter" evidence="3">
    <location>
        <begin position="10"/>
        <end position="239"/>
    </location>
</feature>
<sequence>MTDAPSRPAVEVRGLTKRFGARTAVDSLGFACAAGEVFGFVGPDGAGKTTIMRLLAAVMPPDAGSIVIEGVDAVREPERVRSHVSYMPQRFGLYEDLTVDENIAFFAELFGIRRNDRDARAARLLAASGMTPFRKRRAGQLSGGMKQKLGLTCSLIHTPKVLLLDEPTAGVDPVSRRDFWRILYGLRGEGVAIVVATSYLDEAERCGRLGLMREGRMLYCDTPSALKALMPGEILAIAAPAPRAARDVVASLEGVGGAILMGDSVHVVVDGAARRLGAIEAALAAANVPFDEIERIAPSIEDLFVSLLTEKAE</sequence>
<comment type="caution">
    <text evidence="4">The sequence shown here is derived from an EMBL/GenBank/DDBJ whole genome shotgun (WGS) entry which is preliminary data.</text>
</comment>
<dbReference type="SUPFAM" id="SSF52540">
    <property type="entry name" value="P-loop containing nucleoside triphosphate hydrolases"/>
    <property type="match status" value="1"/>
</dbReference>
<evidence type="ECO:0000256" key="2">
    <source>
        <dbReference type="ARBA" id="ARBA00022840"/>
    </source>
</evidence>